<dbReference type="GO" id="GO:0016787">
    <property type="term" value="F:hydrolase activity"/>
    <property type="evidence" value="ECO:0007669"/>
    <property type="project" value="UniProtKB-ARBA"/>
</dbReference>
<keyword evidence="2" id="KW-1185">Reference proteome</keyword>
<gene>
    <name evidence="1" type="ORF">R9X50_00101300</name>
</gene>
<dbReference type="InterPro" id="IPR017850">
    <property type="entry name" value="Alkaline_phosphatase_core_sf"/>
</dbReference>
<protein>
    <recommendedName>
        <fullName evidence="3">Type I phosphodiesterase/nucleotide pyrophosphatase</fullName>
    </recommendedName>
</protein>
<dbReference type="InterPro" id="IPR002591">
    <property type="entry name" value="Phosphodiest/P_Trfase"/>
</dbReference>
<dbReference type="PANTHER" id="PTHR10151:SF120">
    <property type="entry name" value="BIS(5'-ADENOSYL)-TRIPHOSPHATASE"/>
    <property type="match status" value="1"/>
</dbReference>
<dbReference type="Pfam" id="PF01663">
    <property type="entry name" value="Phosphodiest"/>
    <property type="match status" value="1"/>
</dbReference>
<evidence type="ECO:0000313" key="1">
    <source>
        <dbReference type="EMBL" id="WPG98225.1"/>
    </source>
</evidence>
<evidence type="ECO:0008006" key="3">
    <source>
        <dbReference type="Google" id="ProtNLM"/>
    </source>
</evidence>
<dbReference type="Proteomes" id="UP001303373">
    <property type="component" value="Chromosome 2"/>
</dbReference>
<dbReference type="SUPFAM" id="SSF53649">
    <property type="entry name" value="Alkaline phosphatase-like"/>
    <property type="match status" value="1"/>
</dbReference>
<dbReference type="EMBL" id="CP138581">
    <property type="protein sequence ID" value="WPG98225.1"/>
    <property type="molecule type" value="Genomic_DNA"/>
</dbReference>
<reference evidence="1 2" key="1">
    <citation type="submission" date="2023-11" db="EMBL/GenBank/DDBJ databases">
        <title>An acidophilic fungus is an integral part of prey digestion in a carnivorous sundew plant.</title>
        <authorList>
            <person name="Tsai I.J."/>
        </authorList>
    </citation>
    <scope>NUCLEOTIDE SEQUENCE [LARGE SCALE GENOMIC DNA]</scope>
    <source>
        <strain evidence="1">169a</strain>
    </source>
</reference>
<organism evidence="1 2">
    <name type="scientific">Acrodontium crateriforme</name>
    <dbReference type="NCBI Taxonomy" id="150365"/>
    <lineage>
        <taxon>Eukaryota</taxon>
        <taxon>Fungi</taxon>
        <taxon>Dikarya</taxon>
        <taxon>Ascomycota</taxon>
        <taxon>Pezizomycotina</taxon>
        <taxon>Dothideomycetes</taxon>
        <taxon>Dothideomycetidae</taxon>
        <taxon>Mycosphaerellales</taxon>
        <taxon>Teratosphaeriaceae</taxon>
        <taxon>Acrodontium</taxon>
    </lineage>
</organism>
<evidence type="ECO:0000313" key="2">
    <source>
        <dbReference type="Proteomes" id="UP001303373"/>
    </source>
</evidence>
<sequence>MAFLLLSLLPLVSGQLWQNQPPHSHDCGEKPFKHVITVSVDGLHSSDVGKWVALRPNGNISQLLQHSYEYTNAWTSAPSDSFPGTMAQFTGSTPKTTGVWYDDTWDRTFYAPGSNCAGEPGAEVLYDETKDYNDTELFSGGIDPANLPQRKINGKCVEVYPHQRVRVNTIFEVVNSKGFQTAYTDKHPAYDIVRGPSGKGLTVGYFPEIAAVANTVAATIAYDQLHVNAFLDWLDTTTPEHSELFNGNPLSTVPTLFGGNFQAMSVAQKTVGYENDTASSFSPAIVQAMTFVDNSIGALVNKLKSKGLYEDTLIIVASKHGQAPIDRALYNTVDPDLITNLTGVPVAFQTSDDIALIFLNNSADTAQAAHNLNAHRAEGKIRSVIFGANLTASGFGDPKTDPAVPDIIVQPELGVIYTTSTKKVAEHGGHWRESLHNTSRTHNFEGFGY</sequence>
<dbReference type="Gene3D" id="3.40.720.10">
    <property type="entry name" value="Alkaline Phosphatase, subunit A"/>
    <property type="match status" value="1"/>
</dbReference>
<name>A0AAQ3M1N4_9PEZI</name>
<proteinExistence type="predicted"/>
<dbReference type="AlphaFoldDB" id="A0AAQ3M1N4"/>
<accession>A0AAQ3M1N4</accession>
<dbReference type="PANTHER" id="PTHR10151">
    <property type="entry name" value="ECTONUCLEOTIDE PYROPHOSPHATASE/PHOSPHODIESTERASE"/>
    <property type="match status" value="1"/>
</dbReference>